<feature type="transmembrane region" description="Helical" evidence="1">
    <location>
        <begin position="202"/>
        <end position="221"/>
    </location>
</feature>
<organism evidence="2 3">
    <name type="scientific">Alkalimonas cellulosilytica</name>
    <dbReference type="NCBI Taxonomy" id="3058395"/>
    <lineage>
        <taxon>Bacteria</taxon>
        <taxon>Pseudomonadati</taxon>
        <taxon>Pseudomonadota</taxon>
        <taxon>Gammaproteobacteria</taxon>
        <taxon>Alkalimonas</taxon>
    </lineage>
</organism>
<dbReference type="Proteomes" id="UP001336314">
    <property type="component" value="Unassembled WGS sequence"/>
</dbReference>
<dbReference type="RefSeq" id="WP_330129704.1">
    <property type="nucleotide sequence ID" value="NZ_JAUHLI010000014.1"/>
</dbReference>
<sequence>MNIIIGLWTAWAVMSLVVLSNQGKVAAANFSAPSFIAMLIVTGIYFSIRAITKKTKRSLSKTQQSQFNSGINDAQLDEIYEQVALEMKEGRIKDGVMTRAIADSDGDKNKAEATYIKLRVQALRADLEAMLKAKSENSQPPVSDQLHQKPKEKDLKSAIAYLFRGALIAILGLIAASVSLGIASAMYLFASGSLVIFSEQDTNGSVIITLVVMASILWFCWKGMVYLYKK</sequence>
<proteinExistence type="predicted"/>
<protein>
    <recommendedName>
        <fullName evidence="4">MotA/TolQ/ExbB proton channel domain-containing protein</fullName>
    </recommendedName>
</protein>
<keyword evidence="1" id="KW-0812">Transmembrane</keyword>
<keyword evidence="1" id="KW-1133">Transmembrane helix</keyword>
<dbReference type="EMBL" id="JAUHLI010000014">
    <property type="protein sequence ID" value="MEE2002647.1"/>
    <property type="molecule type" value="Genomic_DNA"/>
</dbReference>
<keyword evidence="1" id="KW-0472">Membrane</keyword>
<reference evidence="2 3" key="1">
    <citation type="submission" date="2023-07" db="EMBL/GenBank/DDBJ databases">
        <title>Alkalimonas sp., MEB108 novel, alkaliphilic bacterium isolated from Lonar Lake, India.</title>
        <authorList>
            <person name="Joshi A."/>
            <person name="Thite S."/>
        </authorList>
    </citation>
    <scope>NUCLEOTIDE SEQUENCE [LARGE SCALE GENOMIC DNA]</scope>
    <source>
        <strain evidence="2 3">MEB108</strain>
    </source>
</reference>
<comment type="caution">
    <text evidence="2">The sequence shown here is derived from an EMBL/GenBank/DDBJ whole genome shotgun (WGS) entry which is preliminary data.</text>
</comment>
<evidence type="ECO:0000313" key="2">
    <source>
        <dbReference type="EMBL" id="MEE2002647.1"/>
    </source>
</evidence>
<evidence type="ECO:0000256" key="1">
    <source>
        <dbReference type="SAM" id="Phobius"/>
    </source>
</evidence>
<evidence type="ECO:0008006" key="4">
    <source>
        <dbReference type="Google" id="ProtNLM"/>
    </source>
</evidence>
<name>A0ABU7J9G8_9GAMM</name>
<feature type="transmembrane region" description="Helical" evidence="1">
    <location>
        <begin position="161"/>
        <end position="190"/>
    </location>
</feature>
<evidence type="ECO:0000313" key="3">
    <source>
        <dbReference type="Proteomes" id="UP001336314"/>
    </source>
</evidence>
<feature type="transmembrane region" description="Helical" evidence="1">
    <location>
        <begin position="30"/>
        <end position="48"/>
    </location>
</feature>
<keyword evidence="3" id="KW-1185">Reference proteome</keyword>
<gene>
    <name evidence="2" type="ORF">QWY20_14400</name>
</gene>
<accession>A0ABU7J9G8</accession>